<accession>A0ABP6VAP8</accession>
<dbReference type="EMBL" id="BAABDQ010000001">
    <property type="protein sequence ID" value="GAA3531483.1"/>
    <property type="molecule type" value="Genomic_DNA"/>
</dbReference>
<gene>
    <name evidence="1" type="ORF">GCM10022419_008230</name>
</gene>
<evidence type="ECO:0000313" key="2">
    <source>
        <dbReference type="Proteomes" id="UP001500630"/>
    </source>
</evidence>
<comment type="caution">
    <text evidence="1">The sequence shown here is derived from an EMBL/GenBank/DDBJ whole genome shotgun (WGS) entry which is preliminary data.</text>
</comment>
<reference evidence="2" key="1">
    <citation type="journal article" date="2019" name="Int. J. Syst. Evol. Microbiol.">
        <title>The Global Catalogue of Microorganisms (GCM) 10K type strain sequencing project: providing services to taxonomists for standard genome sequencing and annotation.</title>
        <authorList>
            <consortium name="The Broad Institute Genomics Platform"/>
            <consortium name="The Broad Institute Genome Sequencing Center for Infectious Disease"/>
            <person name="Wu L."/>
            <person name="Ma J."/>
        </authorList>
    </citation>
    <scope>NUCLEOTIDE SEQUENCE [LARGE SCALE GENOMIC DNA]</scope>
    <source>
        <strain evidence="2">JCM 17326</strain>
    </source>
</reference>
<keyword evidence="2" id="KW-1185">Reference proteome</keyword>
<sequence length="126" mass="14123">MSEDYPRTPKPPHPADCTVLFCEADHRHVQATDRLHWQAVADIDPGPSTIEVCYASDQPDGTRPFVQVRFGLDYLGPLEALDIPFPAAAALADLLQLLDGGTLPQLVHALRHTLEGPHQRRRRTRW</sequence>
<name>A0ABP6VAP8_9ACTN</name>
<protein>
    <submittedName>
        <fullName evidence="1">Uncharacterized protein</fullName>
    </submittedName>
</protein>
<proteinExistence type="predicted"/>
<dbReference type="RefSeq" id="WP_345558735.1">
    <property type="nucleotide sequence ID" value="NZ_BAABDQ010000001.1"/>
</dbReference>
<evidence type="ECO:0000313" key="1">
    <source>
        <dbReference type="EMBL" id="GAA3531483.1"/>
    </source>
</evidence>
<dbReference type="Proteomes" id="UP001500630">
    <property type="component" value="Unassembled WGS sequence"/>
</dbReference>
<organism evidence="1 2">
    <name type="scientific">Nonomuraea rosea</name>
    <dbReference type="NCBI Taxonomy" id="638574"/>
    <lineage>
        <taxon>Bacteria</taxon>
        <taxon>Bacillati</taxon>
        <taxon>Actinomycetota</taxon>
        <taxon>Actinomycetes</taxon>
        <taxon>Streptosporangiales</taxon>
        <taxon>Streptosporangiaceae</taxon>
        <taxon>Nonomuraea</taxon>
    </lineage>
</organism>